<dbReference type="Gene3D" id="2.120.10.30">
    <property type="entry name" value="TolB, C-terminal domain"/>
    <property type="match status" value="1"/>
</dbReference>
<evidence type="ECO:0000313" key="1">
    <source>
        <dbReference type="EMBL" id="CAC5418969.1"/>
    </source>
</evidence>
<name>A0A6J8EDY8_MYTCO</name>
<proteinExistence type="predicted"/>
<dbReference type="GO" id="GO:0061630">
    <property type="term" value="F:ubiquitin protein ligase activity"/>
    <property type="evidence" value="ECO:0007669"/>
    <property type="project" value="UniProtKB-EC"/>
</dbReference>
<protein>
    <submittedName>
        <fullName evidence="1">TRIM71</fullName>
        <ecNumber evidence="1">2.3.2.27</ecNumber>
    </submittedName>
</protein>
<organism evidence="1 2">
    <name type="scientific">Mytilus coruscus</name>
    <name type="common">Sea mussel</name>
    <dbReference type="NCBI Taxonomy" id="42192"/>
    <lineage>
        <taxon>Eukaryota</taxon>
        <taxon>Metazoa</taxon>
        <taxon>Spiralia</taxon>
        <taxon>Lophotrochozoa</taxon>
        <taxon>Mollusca</taxon>
        <taxon>Bivalvia</taxon>
        <taxon>Autobranchia</taxon>
        <taxon>Pteriomorphia</taxon>
        <taxon>Mytilida</taxon>
        <taxon>Mytiloidea</taxon>
        <taxon>Mytilidae</taxon>
        <taxon>Mytilinae</taxon>
        <taxon>Mytilus</taxon>
    </lineage>
</organism>
<accession>A0A6J8EDY8</accession>
<dbReference type="AlphaFoldDB" id="A0A6J8EDY8"/>
<keyword evidence="1" id="KW-0012">Acyltransferase</keyword>
<dbReference type="Proteomes" id="UP000507470">
    <property type="component" value="Unassembled WGS sequence"/>
</dbReference>
<evidence type="ECO:0000313" key="2">
    <source>
        <dbReference type="Proteomes" id="UP000507470"/>
    </source>
</evidence>
<dbReference type="EMBL" id="CACVKT020008968">
    <property type="protein sequence ID" value="CAC5418969.1"/>
    <property type="molecule type" value="Genomic_DNA"/>
</dbReference>
<gene>
    <name evidence="1" type="ORF">MCOR_51361</name>
</gene>
<dbReference type="EC" id="2.3.2.27" evidence="1"/>
<keyword evidence="1" id="KW-0808">Transferase</keyword>
<dbReference type="SUPFAM" id="SSF101898">
    <property type="entry name" value="NHL repeat"/>
    <property type="match status" value="1"/>
</dbReference>
<reference evidence="1 2" key="1">
    <citation type="submission" date="2020-06" db="EMBL/GenBank/DDBJ databases">
        <authorList>
            <person name="Li R."/>
            <person name="Bekaert M."/>
        </authorList>
    </citation>
    <scope>NUCLEOTIDE SEQUENCE [LARGE SCALE GENOMIC DNA]</scope>
    <source>
        <strain evidence="2">wild</strain>
    </source>
</reference>
<dbReference type="InterPro" id="IPR011042">
    <property type="entry name" value="6-blade_b-propeller_TolB-like"/>
</dbReference>
<sequence>MFSSFVLLGPTETAYVIYNSRTGYPTEVLMSRQDFYLDIRESIKVLQELDIECSDFALGSKDKIYYGQFRGSELKVLSSDGVTDTVLTPLPMIILGIHINKDSQIILGLREQGHTIASNESIKVLQTLNIKCIDFALGRKDEIYYGQFHGSELKVLSNDGVTKKVLSTSPMIILGMHINKDNEIILGLRVQGCPIKVTDVSSRQIAVFGESNKRKLLIEYDQRGKKLFSYIWRISTDLHNNIYAIDLFENLNGRLVALERSGGVKFIYEGHSGVNSSPTPFNPSGIVVTNTNIIIVSDKDNHSLHACDNWLTNLNRSWSNISIQFVLR</sequence>
<keyword evidence="2" id="KW-1185">Reference proteome</keyword>